<dbReference type="Gene3D" id="3.30.450.40">
    <property type="match status" value="1"/>
</dbReference>
<protein>
    <recommendedName>
        <fullName evidence="3">GAF domain-containing protein</fullName>
    </recommendedName>
</protein>
<accession>A6DKH7</accession>
<proteinExistence type="predicted"/>
<evidence type="ECO:0000313" key="1">
    <source>
        <dbReference type="EMBL" id="EDM27875.1"/>
    </source>
</evidence>
<dbReference type="RefSeq" id="WP_007278389.1">
    <property type="nucleotide sequence ID" value="NZ_ABCK01000007.1"/>
</dbReference>
<sequence length="239" mass="26789">MNRRGAREEEGRMSPDAARLMMAMGFLQMFNPKDGVDEVMERALSVYMEMTGLERGFAFINAGANGEEDLRECARVQLTPGDSSYSLSRSFIKKAIENKKIIIEDALDQSVNKTQTVVDFKICSAVVVPVFIEEELKAVFYMDKQLASKKLPTHLSYSTRLLRDLIARALQRELSGGGKVDLDQYSDFLRQVLGEMEIVVDNLGVIAEGFTEYELSDIKEGIDSQVEKLDEVLQALAQV</sequence>
<comment type="caution">
    <text evidence="1">The sequence shown here is derived from an EMBL/GenBank/DDBJ whole genome shotgun (WGS) entry which is preliminary data.</text>
</comment>
<keyword evidence="2" id="KW-1185">Reference proteome</keyword>
<gene>
    <name evidence="1" type="ORF">LNTAR_00700</name>
</gene>
<organism evidence="1 2">
    <name type="scientific">Lentisphaera araneosa HTCC2155</name>
    <dbReference type="NCBI Taxonomy" id="313628"/>
    <lineage>
        <taxon>Bacteria</taxon>
        <taxon>Pseudomonadati</taxon>
        <taxon>Lentisphaerota</taxon>
        <taxon>Lentisphaeria</taxon>
        <taxon>Lentisphaerales</taxon>
        <taxon>Lentisphaeraceae</taxon>
        <taxon>Lentisphaera</taxon>
    </lineage>
</organism>
<dbReference type="SUPFAM" id="SSF55781">
    <property type="entry name" value="GAF domain-like"/>
    <property type="match status" value="1"/>
</dbReference>
<name>A6DKH7_9BACT</name>
<dbReference type="AlphaFoldDB" id="A6DKH7"/>
<dbReference type="Proteomes" id="UP000004947">
    <property type="component" value="Unassembled WGS sequence"/>
</dbReference>
<dbReference type="EMBL" id="ABCK01000007">
    <property type="protein sequence ID" value="EDM27875.1"/>
    <property type="molecule type" value="Genomic_DNA"/>
</dbReference>
<evidence type="ECO:0008006" key="3">
    <source>
        <dbReference type="Google" id="ProtNLM"/>
    </source>
</evidence>
<reference evidence="1 2" key="1">
    <citation type="journal article" date="2010" name="J. Bacteriol.">
        <title>Genome sequence of Lentisphaera araneosa HTCC2155T, the type species of the order Lentisphaerales in the phylum Lentisphaerae.</title>
        <authorList>
            <person name="Thrash J.C."/>
            <person name="Cho J.C."/>
            <person name="Vergin K.L."/>
            <person name="Morris R.M."/>
            <person name="Giovannoni S.J."/>
        </authorList>
    </citation>
    <scope>NUCLEOTIDE SEQUENCE [LARGE SCALE GENOMIC DNA]</scope>
    <source>
        <strain evidence="1 2">HTCC2155</strain>
    </source>
</reference>
<evidence type="ECO:0000313" key="2">
    <source>
        <dbReference type="Proteomes" id="UP000004947"/>
    </source>
</evidence>
<dbReference type="InterPro" id="IPR029016">
    <property type="entry name" value="GAF-like_dom_sf"/>
</dbReference>